<protein>
    <recommendedName>
        <fullName evidence="1">DUF5680 domain-containing protein</fullName>
    </recommendedName>
</protein>
<sequence length="152" mass="16917">MRLLEQFIVEAKAACYVGGKVVEPRASRHGAHDLNYARGAFRYLDSYFGGTDFIGQEVVWKDEEPVWALNYYGRILDPEGIDGQRAGNIIQKALGALYQEGRFLGGFTFQHPLGEYVDESVGDAASFQGIERILVGGRLAYRLDYHGGLIKP</sequence>
<proteinExistence type="predicted"/>
<dbReference type="EMBL" id="VFYP01000001">
    <property type="protein sequence ID" value="TPP11835.1"/>
    <property type="molecule type" value="Genomic_DNA"/>
</dbReference>
<reference evidence="2 3" key="1">
    <citation type="submission" date="2019-06" db="EMBL/GenBank/DDBJ databases">
        <title>Rhizobium sp. CL12 isolated from roots of soybean.</title>
        <authorList>
            <person name="Wang C."/>
        </authorList>
    </citation>
    <scope>NUCLEOTIDE SEQUENCE [LARGE SCALE GENOMIC DNA]</scope>
    <source>
        <strain evidence="2 3">CL12</strain>
    </source>
</reference>
<keyword evidence="3" id="KW-1185">Reference proteome</keyword>
<dbReference type="RefSeq" id="WP_140828734.1">
    <property type="nucleotide sequence ID" value="NZ_VFYP01000001.1"/>
</dbReference>
<evidence type="ECO:0000313" key="2">
    <source>
        <dbReference type="EMBL" id="TPP11835.1"/>
    </source>
</evidence>
<dbReference type="AlphaFoldDB" id="A0A504UMI8"/>
<comment type="caution">
    <text evidence="2">The sequence shown here is derived from an EMBL/GenBank/DDBJ whole genome shotgun (WGS) entry which is preliminary data.</text>
</comment>
<dbReference type="Pfam" id="PF18931">
    <property type="entry name" value="DUF5680"/>
    <property type="match status" value="1"/>
</dbReference>
<dbReference type="InterPro" id="IPR043735">
    <property type="entry name" value="DUF5680"/>
</dbReference>
<accession>A0A504UMI8</accession>
<dbReference type="Proteomes" id="UP000316429">
    <property type="component" value="Unassembled WGS sequence"/>
</dbReference>
<organism evidence="2 3">
    <name type="scientific">Rhizobium glycinendophyticum</name>
    <dbReference type="NCBI Taxonomy" id="2589807"/>
    <lineage>
        <taxon>Bacteria</taxon>
        <taxon>Pseudomonadati</taxon>
        <taxon>Pseudomonadota</taxon>
        <taxon>Alphaproteobacteria</taxon>
        <taxon>Hyphomicrobiales</taxon>
        <taxon>Rhizobiaceae</taxon>
        <taxon>Rhizobium/Agrobacterium group</taxon>
        <taxon>Rhizobium</taxon>
    </lineage>
</organism>
<name>A0A504UMI8_9HYPH</name>
<feature type="domain" description="DUF5680" evidence="1">
    <location>
        <begin position="45"/>
        <end position="150"/>
    </location>
</feature>
<evidence type="ECO:0000259" key="1">
    <source>
        <dbReference type="Pfam" id="PF18931"/>
    </source>
</evidence>
<dbReference type="OrthoDB" id="9801008at2"/>
<gene>
    <name evidence="2" type="ORF">FJQ55_13875</name>
</gene>
<evidence type="ECO:0000313" key="3">
    <source>
        <dbReference type="Proteomes" id="UP000316429"/>
    </source>
</evidence>